<evidence type="ECO:0000256" key="3">
    <source>
        <dbReference type="ARBA" id="ARBA00022448"/>
    </source>
</evidence>
<evidence type="ECO:0000313" key="11">
    <source>
        <dbReference type="EMBL" id="WDA60816.1"/>
    </source>
</evidence>
<feature type="transmembrane region" description="Helical" evidence="9">
    <location>
        <begin position="240"/>
        <end position="261"/>
    </location>
</feature>
<name>A0ABY7V7E6_9DEIO</name>
<evidence type="ECO:0000256" key="6">
    <source>
        <dbReference type="ARBA" id="ARBA00022970"/>
    </source>
</evidence>
<evidence type="ECO:0000256" key="1">
    <source>
        <dbReference type="ARBA" id="ARBA00004651"/>
    </source>
</evidence>
<evidence type="ECO:0000256" key="7">
    <source>
        <dbReference type="ARBA" id="ARBA00022989"/>
    </source>
</evidence>
<keyword evidence="12" id="KW-1185">Reference proteome</keyword>
<organism evidence="11 12">
    <name type="scientific">Deinococcus aquaticus</name>
    <dbReference type="NCBI Taxonomy" id="328692"/>
    <lineage>
        <taxon>Bacteria</taxon>
        <taxon>Thermotogati</taxon>
        <taxon>Deinococcota</taxon>
        <taxon>Deinococci</taxon>
        <taxon>Deinococcales</taxon>
        <taxon>Deinococcaceae</taxon>
        <taxon>Deinococcus</taxon>
    </lineage>
</organism>
<feature type="domain" description="ABC transmembrane type-1" evidence="10">
    <location>
        <begin position="61"/>
        <end position="258"/>
    </location>
</feature>
<dbReference type="PANTHER" id="PTHR30614">
    <property type="entry name" value="MEMBRANE COMPONENT OF AMINO ACID ABC TRANSPORTER"/>
    <property type="match status" value="1"/>
</dbReference>
<dbReference type="Proteomes" id="UP001217044">
    <property type="component" value="Plasmid pDATS03"/>
</dbReference>
<dbReference type="RefSeq" id="WP_273991555.1">
    <property type="nucleotide sequence ID" value="NZ_BAABQT010000036.1"/>
</dbReference>
<keyword evidence="4" id="KW-1003">Cell membrane</keyword>
<comment type="similarity">
    <text evidence="2">Belongs to the binding-protein-dependent transport system permease family. HisMQ subfamily.</text>
</comment>
<dbReference type="PANTHER" id="PTHR30614:SF37">
    <property type="entry name" value="AMINO-ACID ABC TRANSPORTER PERMEASE PROTEIN YHDX-RELATED"/>
    <property type="match status" value="1"/>
</dbReference>
<gene>
    <name evidence="11" type="ORF">M8445_18100</name>
</gene>
<evidence type="ECO:0000313" key="12">
    <source>
        <dbReference type="Proteomes" id="UP001217044"/>
    </source>
</evidence>
<keyword evidence="6" id="KW-0029">Amino-acid transport</keyword>
<accession>A0ABY7V7E6</accession>
<dbReference type="Pfam" id="PF00528">
    <property type="entry name" value="BPD_transp_1"/>
    <property type="match status" value="1"/>
</dbReference>
<sequence>MTRNTAVQTLSGLIVILAFGLAAVQIRQGLQAQNIVLDWGIFRQPSSLTQGTYATTILLGLLTTIKLAALGLGLALTLGTAVGLGRLSVNPVVSRLCAAYVGLFRNTPLLVQFFFWNFAAIPLLPAGPREWLYAHKPEQWATVAALGVYTAAFVAETVRAGIQGLPAGQTEAARSLGMPEHLITRRIILPQAFRSVLPPLGSQALNLTKNSSLASQIGVTELFFQGSQIQATTFRGFESIAAIALGYLVLSAVITAGVRLLERRFAQGAVR</sequence>
<keyword evidence="8 9" id="KW-0472">Membrane</keyword>
<keyword evidence="11" id="KW-0614">Plasmid</keyword>
<keyword evidence="7 9" id="KW-1133">Transmembrane helix</keyword>
<feature type="transmembrane region" description="Helical" evidence="9">
    <location>
        <begin position="96"/>
        <end position="119"/>
    </location>
</feature>
<dbReference type="CDD" id="cd06261">
    <property type="entry name" value="TM_PBP2"/>
    <property type="match status" value="1"/>
</dbReference>
<evidence type="ECO:0000256" key="9">
    <source>
        <dbReference type="RuleBase" id="RU363032"/>
    </source>
</evidence>
<dbReference type="InterPro" id="IPR043429">
    <property type="entry name" value="ArtM/GltK/GlnP/TcyL/YhdX-like"/>
</dbReference>
<keyword evidence="3 9" id="KW-0813">Transport</keyword>
<dbReference type="NCBIfam" id="TIGR01726">
    <property type="entry name" value="HEQRo_perm_3TM"/>
    <property type="match status" value="1"/>
</dbReference>
<dbReference type="InterPro" id="IPR010065">
    <property type="entry name" value="AA_ABC_transptr_permease_3TM"/>
</dbReference>
<proteinExistence type="inferred from homology"/>
<keyword evidence="5 9" id="KW-0812">Transmembrane</keyword>
<evidence type="ECO:0000256" key="8">
    <source>
        <dbReference type="ARBA" id="ARBA00023136"/>
    </source>
</evidence>
<evidence type="ECO:0000256" key="4">
    <source>
        <dbReference type="ARBA" id="ARBA00022475"/>
    </source>
</evidence>
<reference evidence="11 12" key="1">
    <citation type="submission" date="2022-12" db="EMBL/GenBank/DDBJ databases">
        <title>Genome Sequence of Deinococcus aquaticus Type Strain PB314.</title>
        <authorList>
            <person name="Albert C."/>
            <person name="Hill J."/>
            <person name="Boren L."/>
            <person name="Scholz-Ng S."/>
            <person name="Fatema N."/>
            <person name="Grosso R."/>
            <person name="Soboslay E."/>
            <person name="Tuohy J."/>
        </authorList>
    </citation>
    <scope>NUCLEOTIDE SEQUENCE [LARGE SCALE GENOMIC DNA]</scope>
    <source>
        <strain evidence="11 12">PB-314</strain>
        <plasmid evidence="11 12">pDATS03</plasmid>
    </source>
</reference>
<evidence type="ECO:0000259" key="10">
    <source>
        <dbReference type="PROSITE" id="PS50928"/>
    </source>
</evidence>
<dbReference type="InterPro" id="IPR035906">
    <property type="entry name" value="MetI-like_sf"/>
</dbReference>
<evidence type="ECO:0000256" key="2">
    <source>
        <dbReference type="ARBA" id="ARBA00010072"/>
    </source>
</evidence>
<comment type="subcellular location">
    <subcellularLocation>
        <location evidence="1 9">Cell membrane</location>
        <topology evidence="1 9">Multi-pass membrane protein</topology>
    </subcellularLocation>
</comment>
<dbReference type="Gene3D" id="1.10.3720.10">
    <property type="entry name" value="MetI-like"/>
    <property type="match status" value="1"/>
</dbReference>
<feature type="transmembrane region" description="Helical" evidence="9">
    <location>
        <begin position="56"/>
        <end position="84"/>
    </location>
</feature>
<dbReference type="PROSITE" id="PS50928">
    <property type="entry name" value="ABC_TM1"/>
    <property type="match status" value="1"/>
</dbReference>
<geneLocation type="plasmid" evidence="11 12">
    <name>pDATS03</name>
</geneLocation>
<dbReference type="EMBL" id="CP115168">
    <property type="protein sequence ID" value="WDA60816.1"/>
    <property type="molecule type" value="Genomic_DNA"/>
</dbReference>
<dbReference type="InterPro" id="IPR000515">
    <property type="entry name" value="MetI-like"/>
</dbReference>
<evidence type="ECO:0000256" key="5">
    <source>
        <dbReference type="ARBA" id="ARBA00022692"/>
    </source>
</evidence>
<protein>
    <submittedName>
        <fullName evidence="11">Amino acid ABC transporter permease</fullName>
    </submittedName>
</protein>
<dbReference type="SUPFAM" id="SSF161098">
    <property type="entry name" value="MetI-like"/>
    <property type="match status" value="1"/>
</dbReference>